<dbReference type="InterPro" id="IPR015917">
    <property type="entry name" value="Pept_C14A"/>
</dbReference>
<dbReference type="EMBL" id="LNIX01000012">
    <property type="protein sequence ID" value="OXA47917.1"/>
    <property type="molecule type" value="Genomic_DNA"/>
</dbReference>
<sequence length="241" mass="27520">MSSKPRGVALIMNNMFDKKKGEKRINSPRDGCEHDEKYMGNLFQQLGFNTFVAKNVAKDRIVAVMEKYRSLITEEMDCFVFVIMSHGQLNEIQMADGNSMNIYADFLPEITRKMAPAFSEKPKLVFFQACQSLEKKKKFESHDGSGQSKNETETSSVDHVRLFFPALPADVARRQSATGSRFIYALTKVFMEQAHEKHIDGLRNEVAKVMKNMELPPGFERQNPKMDILGECDKLYFNPGL</sequence>
<evidence type="ECO:0000313" key="9">
    <source>
        <dbReference type="Proteomes" id="UP000198287"/>
    </source>
</evidence>
<organism evidence="8 9">
    <name type="scientific">Folsomia candida</name>
    <name type="common">Springtail</name>
    <dbReference type="NCBI Taxonomy" id="158441"/>
    <lineage>
        <taxon>Eukaryota</taxon>
        <taxon>Metazoa</taxon>
        <taxon>Ecdysozoa</taxon>
        <taxon>Arthropoda</taxon>
        <taxon>Hexapoda</taxon>
        <taxon>Collembola</taxon>
        <taxon>Entomobryomorpha</taxon>
        <taxon>Isotomoidea</taxon>
        <taxon>Isotomidae</taxon>
        <taxon>Proisotominae</taxon>
        <taxon>Folsomia</taxon>
    </lineage>
</organism>
<dbReference type="InterPro" id="IPR002138">
    <property type="entry name" value="Pept_C14_p10"/>
</dbReference>
<dbReference type="InterPro" id="IPR002398">
    <property type="entry name" value="Pept_C14"/>
</dbReference>
<dbReference type="PROSITE" id="PS50207">
    <property type="entry name" value="CASPASE_P10"/>
    <property type="match status" value="1"/>
</dbReference>
<evidence type="ECO:0000259" key="6">
    <source>
        <dbReference type="PROSITE" id="PS50207"/>
    </source>
</evidence>
<dbReference type="Pfam" id="PF00656">
    <property type="entry name" value="Peptidase_C14"/>
    <property type="match status" value="1"/>
</dbReference>
<evidence type="ECO:0000313" key="8">
    <source>
        <dbReference type="EMBL" id="OXA47917.1"/>
    </source>
</evidence>
<evidence type="ECO:0000256" key="3">
    <source>
        <dbReference type="ARBA" id="ARBA00022703"/>
    </source>
</evidence>
<dbReference type="Gene3D" id="3.40.50.1460">
    <property type="match status" value="1"/>
</dbReference>
<accession>A0A226DT93</accession>
<dbReference type="GO" id="GO:0006508">
    <property type="term" value="P:proteolysis"/>
    <property type="evidence" value="ECO:0007669"/>
    <property type="project" value="UniProtKB-KW"/>
</dbReference>
<feature type="domain" description="Caspase family p20" evidence="7">
    <location>
        <begin position="5"/>
        <end position="134"/>
    </location>
</feature>
<protein>
    <submittedName>
        <fullName evidence="8">Caspase-2</fullName>
    </submittedName>
</protein>
<comment type="caution">
    <text evidence="8">The sequence shown here is derived from an EMBL/GenBank/DDBJ whole genome shotgun (WGS) entry which is preliminary data.</text>
</comment>
<dbReference type="InterPro" id="IPR011600">
    <property type="entry name" value="Pept_C14_caspase"/>
</dbReference>
<keyword evidence="3" id="KW-0053">Apoptosis</keyword>
<evidence type="ECO:0000256" key="5">
    <source>
        <dbReference type="RuleBase" id="RU003971"/>
    </source>
</evidence>
<keyword evidence="4" id="KW-0378">Hydrolase</keyword>
<evidence type="ECO:0000256" key="4">
    <source>
        <dbReference type="ARBA" id="ARBA00022801"/>
    </source>
</evidence>
<feature type="domain" description="Caspase family p10" evidence="6">
    <location>
        <begin position="162"/>
        <end position="239"/>
    </location>
</feature>
<dbReference type="PROSITE" id="PS50208">
    <property type="entry name" value="CASPASE_P20"/>
    <property type="match status" value="1"/>
</dbReference>
<dbReference type="Proteomes" id="UP000198287">
    <property type="component" value="Unassembled WGS sequence"/>
</dbReference>
<keyword evidence="2" id="KW-0645">Protease</keyword>
<dbReference type="PRINTS" id="PR00376">
    <property type="entry name" value="IL1BCENZYME"/>
</dbReference>
<proteinExistence type="inferred from homology"/>
<gene>
    <name evidence="8" type="ORF">Fcan01_17409</name>
</gene>
<dbReference type="InterPro" id="IPR001309">
    <property type="entry name" value="Pept_C14_p20"/>
</dbReference>
<reference evidence="8 9" key="1">
    <citation type="submission" date="2015-12" db="EMBL/GenBank/DDBJ databases">
        <title>The genome of Folsomia candida.</title>
        <authorList>
            <person name="Faddeeva A."/>
            <person name="Derks M.F."/>
            <person name="Anvar Y."/>
            <person name="Smit S."/>
            <person name="Van Straalen N."/>
            <person name="Roelofs D."/>
        </authorList>
    </citation>
    <scope>NUCLEOTIDE SEQUENCE [LARGE SCALE GENOMIC DNA]</scope>
    <source>
        <strain evidence="8 9">VU population</strain>
        <tissue evidence="8">Whole body</tissue>
    </source>
</reference>
<dbReference type="OrthoDB" id="6097640at2759"/>
<evidence type="ECO:0000259" key="7">
    <source>
        <dbReference type="PROSITE" id="PS50208"/>
    </source>
</evidence>
<dbReference type="PANTHER" id="PTHR47901:SF8">
    <property type="entry name" value="CASPASE-3"/>
    <property type="match status" value="1"/>
</dbReference>
<dbReference type="PANTHER" id="PTHR47901">
    <property type="entry name" value="CASPASE RECRUITMENT DOMAIN-CONTAINING PROTEIN 18"/>
    <property type="match status" value="1"/>
</dbReference>
<comment type="similarity">
    <text evidence="1 5">Belongs to the peptidase C14A family.</text>
</comment>
<dbReference type="InterPro" id="IPR029030">
    <property type="entry name" value="Caspase-like_dom_sf"/>
</dbReference>
<dbReference type="GO" id="GO:0006915">
    <property type="term" value="P:apoptotic process"/>
    <property type="evidence" value="ECO:0007669"/>
    <property type="project" value="UniProtKB-KW"/>
</dbReference>
<name>A0A226DT93_FOLCA</name>
<dbReference type="GO" id="GO:0004197">
    <property type="term" value="F:cysteine-type endopeptidase activity"/>
    <property type="evidence" value="ECO:0007669"/>
    <property type="project" value="InterPro"/>
</dbReference>
<dbReference type="AlphaFoldDB" id="A0A226DT93"/>
<dbReference type="SMART" id="SM00115">
    <property type="entry name" value="CASc"/>
    <property type="match status" value="1"/>
</dbReference>
<evidence type="ECO:0000256" key="2">
    <source>
        <dbReference type="ARBA" id="ARBA00022670"/>
    </source>
</evidence>
<evidence type="ECO:0000256" key="1">
    <source>
        <dbReference type="ARBA" id="ARBA00010134"/>
    </source>
</evidence>
<dbReference type="STRING" id="158441.A0A226DT93"/>
<dbReference type="OMA" id="SWFINAV"/>
<keyword evidence="9" id="KW-1185">Reference proteome</keyword>
<dbReference type="SUPFAM" id="SSF52129">
    <property type="entry name" value="Caspase-like"/>
    <property type="match status" value="1"/>
</dbReference>